<keyword evidence="2" id="KW-1185">Reference proteome</keyword>
<name>A0A2Z7D3F6_9LAMI</name>
<dbReference type="Proteomes" id="UP000250235">
    <property type="component" value="Unassembled WGS sequence"/>
</dbReference>
<gene>
    <name evidence="1" type="ORF">F511_37236</name>
</gene>
<dbReference type="EMBL" id="KQ990618">
    <property type="protein sequence ID" value="KZV52849.1"/>
    <property type="molecule type" value="Genomic_DNA"/>
</dbReference>
<reference evidence="1 2" key="1">
    <citation type="journal article" date="2015" name="Proc. Natl. Acad. Sci. U.S.A.">
        <title>The resurrection genome of Boea hygrometrica: A blueprint for survival of dehydration.</title>
        <authorList>
            <person name="Xiao L."/>
            <person name="Yang G."/>
            <person name="Zhang L."/>
            <person name="Yang X."/>
            <person name="Zhao S."/>
            <person name="Ji Z."/>
            <person name="Zhou Q."/>
            <person name="Hu M."/>
            <person name="Wang Y."/>
            <person name="Chen M."/>
            <person name="Xu Y."/>
            <person name="Jin H."/>
            <person name="Xiao X."/>
            <person name="Hu G."/>
            <person name="Bao F."/>
            <person name="Hu Y."/>
            <person name="Wan P."/>
            <person name="Li L."/>
            <person name="Deng X."/>
            <person name="Kuang T."/>
            <person name="Xiang C."/>
            <person name="Zhu J.K."/>
            <person name="Oliver M.J."/>
            <person name="He Y."/>
        </authorList>
    </citation>
    <scope>NUCLEOTIDE SEQUENCE [LARGE SCALE GENOMIC DNA]</scope>
    <source>
        <strain evidence="2">cv. XS01</strain>
    </source>
</reference>
<dbReference type="AlphaFoldDB" id="A0A2Z7D3F6"/>
<sequence>MDISTERWRVRAGYRSESEQGAHFSVTPNTAKPHSTIRLSVFAPPSLSISEKKEETMKLLVEDSTVFLQNHGY</sequence>
<evidence type="ECO:0000313" key="2">
    <source>
        <dbReference type="Proteomes" id="UP000250235"/>
    </source>
</evidence>
<protein>
    <submittedName>
        <fullName evidence="1">Uncharacterized protein</fullName>
    </submittedName>
</protein>
<organism evidence="1 2">
    <name type="scientific">Dorcoceras hygrometricum</name>
    <dbReference type="NCBI Taxonomy" id="472368"/>
    <lineage>
        <taxon>Eukaryota</taxon>
        <taxon>Viridiplantae</taxon>
        <taxon>Streptophyta</taxon>
        <taxon>Embryophyta</taxon>
        <taxon>Tracheophyta</taxon>
        <taxon>Spermatophyta</taxon>
        <taxon>Magnoliopsida</taxon>
        <taxon>eudicotyledons</taxon>
        <taxon>Gunneridae</taxon>
        <taxon>Pentapetalae</taxon>
        <taxon>asterids</taxon>
        <taxon>lamiids</taxon>
        <taxon>Lamiales</taxon>
        <taxon>Gesneriaceae</taxon>
        <taxon>Didymocarpoideae</taxon>
        <taxon>Trichosporeae</taxon>
        <taxon>Loxocarpinae</taxon>
        <taxon>Dorcoceras</taxon>
    </lineage>
</organism>
<accession>A0A2Z7D3F6</accession>
<evidence type="ECO:0000313" key="1">
    <source>
        <dbReference type="EMBL" id="KZV52849.1"/>
    </source>
</evidence>
<proteinExistence type="predicted"/>